<protein>
    <submittedName>
        <fullName evidence="2 3">Uncharacterized protein</fullName>
    </submittedName>
</protein>
<evidence type="ECO:0000313" key="3">
    <source>
        <dbReference type="EnsemblMetazoa" id="ASIC003395-PA"/>
    </source>
</evidence>
<proteinExistence type="predicted"/>
<sequence length="67" mass="7519">MEPDLECPPVARPNNNVAPTDHTAGVENPQREKHNGEPGEACVRLNCFPHWLRHNHHQQTKPGVRPG</sequence>
<dbReference type="EnsemblMetazoa" id="ASIC003395-RA">
    <property type="protein sequence ID" value="ASIC003395-PA"/>
    <property type="gene ID" value="ASIC003395"/>
</dbReference>
<dbReference type="EMBL" id="ATLV01012252">
    <property type="status" value="NOT_ANNOTATED_CDS"/>
    <property type="molecule type" value="Genomic_DNA"/>
</dbReference>
<dbReference type="Proteomes" id="UP000030765">
    <property type="component" value="Unassembled WGS sequence"/>
</dbReference>
<dbReference type="EMBL" id="KE524775">
    <property type="protein sequence ID" value="KFB36276.1"/>
    <property type="molecule type" value="Genomic_DNA"/>
</dbReference>
<feature type="region of interest" description="Disordered" evidence="1">
    <location>
        <begin position="1"/>
        <end position="38"/>
    </location>
</feature>
<evidence type="ECO:0000256" key="1">
    <source>
        <dbReference type="SAM" id="MobiDB-lite"/>
    </source>
</evidence>
<feature type="compositionally biased region" description="Low complexity" evidence="1">
    <location>
        <begin position="8"/>
        <end position="19"/>
    </location>
</feature>
<organism evidence="2">
    <name type="scientific">Anopheles sinensis</name>
    <name type="common">Mosquito</name>
    <dbReference type="NCBI Taxonomy" id="74873"/>
    <lineage>
        <taxon>Eukaryota</taxon>
        <taxon>Metazoa</taxon>
        <taxon>Ecdysozoa</taxon>
        <taxon>Arthropoda</taxon>
        <taxon>Hexapoda</taxon>
        <taxon>Insecta</taxon>
        <taxon>Pterygota</taxon>
        <taxon>Neoptera</taxon>
        <taxon>Endopterygota</taxon>
        <taxon>Diptera</taxon>
        <taxon>Nematocera</taxon>
        <taxon>Culicoidea</taxon>
        <taxon>Culicidae</taxon>
        <taxon>Anophelinae</taxon>
        <taxon>Anopheles</taxon>
    </lineage>
</organism>
<reference evidence="2 4" key="1">
    <citation type="journal article" date="2014" name="BMC Genomics">
        <title>Genome sequence of Anopheles sinensis provides insight into genetics basis of mosquito competence for malaria parasites.</title>
        <authorList>
            <person name="Zhou D."/>
            <person name="Zhang D."/>
            <person name="Ding G."/>
            <person name="Shi L."/>
            <person name="Hou Q."/>
            <person name="Ye Y."/>
            <person name="Xu Y."/>
            <person name="Zhou H."/>
            <person name="Xiong C."/>
            <person name="Li S."/>
            <person name="Yu J."/>
            <person name="Hong S."/>
            <person name="Yu X."/>
            <person name="Zou P."/>
            <person name="Chen C."/>
            <person name="Chang X."/>
            <person name="Wang W."/>
            <person name="Lv Y."/>
            <person name="Sun Y."/>
            <person name="Ma L."/>
            <person name="Shen B."/>
            <person name="Zhu C."/>
        </authorList>
    </citation>
    <scope>NUCLEOTIDE SEQUENCE [LARGE SCALE GENOMIC DNA]</scope>
</reference>
<gene>
    <name evidence="2" type="ORF">ZHAS_00003395</name>
</gene>
<evidence type="ECO:0000313" key="4">
    <source>
        <dbReference type="Proteomes" id="UP000030765"/>
    </source>
</evidence>
<dbReference type="VEuPathDB" id="VectorBase:ASIC003395"/>
<reference evidence="3" key="2">
    <citation type="submission" date="2020-05" db="UniProtKB">
        <authorList>
            <consortium name="EnsemblMetazoa"/>
        </authorList>
    </citation>
    <scope>IDENTIFICATION</scope>
</reference>
<evidence type="ECO:0000313" key="2">
    <source>
        <dbReference type="EMBL" id="KFB36276.1"/>
    </source>
</evidence>
<dbReference type="AlphaFoldDB" id="A0A084VE82"/>
<name>A0A084VE82_ANOSI</name>
<accession>A0A084VE82</accession>
<keyword evidence="4" id="KW-1185">Reference proteome</keyword>